<protein>
    <submittedName>
        <fullName evidence="2">Esterase</fullName>
    </submittedName>
</protein>
<dbReference type="PANTHER" id="PTHR43194">
    <property type="entry name" value="HYDROLASE ALPHA/BETA FOLD FAMILY"/>
    <property type="match status" value="1"/>
</dbReference>
<keyword evidence="3" id="KW-1185">Reference proteome</keyword>
<reference evidence="2 3" key="1">
    <citation type="submission" date="2024-04" db="EMBL/GenBank/DDBJ databases">
        <authorList>
            <person name="Cremers G."/>
        </authorList>
    </citation>
    <scope>NUCLEOTIDE SEQUENCE [LARGE SCALE GENOMIC DNA]</scope>
    <source>
        <strain evidence="2">MeCH1-AG</strain>
    </source>
</reference>
<dbReference type="CDD" id="cd12807">
    <property type="entry name" value="Esterase_713"/>
    <property type="match status" value="1"/>
</dbReference>
<accession>A0ABP1C9J5</accession>
<sequence>MGTTNAFGTKPLDPVRESTSQTDPCPLLLQGAGSFYVGGENRRSEALVSANFPLHHDILSPSGTYTAHPMYVQYKIPAVATRVPIVLIHGGGLTGTTWETTPDGRMGWEEYFVRQGHPVYTVDQVGRGRSGFDPTPINQVGAGRAPVNTLPPIATWSHEGAWQIFRFGPQYPHPFPGIKFPLHAIAEFWKQSVPDFNAALPTPNPTLANLSALAHRLRGAVLIGHAEAGTFPWQTALLNPDGIRGIIVVEGGAGPGLDRGVPVFAKIPTLVLFGDYISQSPFWTAMVQSCQRLTDQIKAAGGTVRLIQLPELGIYGNTHMLMQDTNNLQVAQVLDQWIRDTVEEPGRAVLATESAADPGR</sequence>
<dbReference type="InterPro" id="IPR050228">
    <property type="entry name" value="Carboxylesterase_BioH"/>
</dbReference>
<dbReference type="PANTHER" id="PTHR43194:SF2">
    <property type="entry name" value="PEROXISOMAL MEMBRANE PROTEIN LPX1"/>
    <property type="match status" value="1"/>
</dbReference>
<organism evidence="2 3">
    <name type="scientific">Candidatus Methylocalor cossyra</name>
    <dbReference type="NCBI Taxonomy" id="3108543"/>
    <lineage>
        <taxon>Bacteria</taxon>
        <taxon>Pseudomonadati</taxon>
        <taxon>Pseudomonadota</taxon>
        <taxon>Gammaproteobacteria</taxon>
        <taxon>Methylococcales</taxon>
        <taxon>Methylococcaceae</taxon>
        <taxon>Candidatus Methylocalor</taxon>
    </lineage>
</organism>
<gene>
    <name evidence="2" type="ORF">MECH1_V1_2123</name>
</gene>
<name>A0ABP1C9J5_9GAMM</name>
<dbReference type="Gene3D" id="3.40.50.1820">
    <property type="entry name" value="alpha/beta hydrolase"/>
    <property type="match status" value="1"/>
</dbReference>
<evidence type="ECO:0000313" key="2">
    <source>
        <dbReference type="EMBL" id="CAL1240899.1"/>
    </source>
</evidence>
<dbReference type="InterPro" id="IPR029058">
    <property type="entry name" value="AB_hydrolase_fold"/>
</dbReference>
<evidence type="ECO:0000313" key="3">
    <source>
        <dbReference type="Proteomes" id="UP001497493"/>
    </source>
</evidence>
<feature type="region of interest" description="Disordered" evidence="1">
    <location>
        <begin position="1"/>
        <end position="23"/>
    </location>
</feature>
<dbReference type="EMBL" id="OZ026884">
    <property type="protein sequence ID" value="CAL1240899.1"/>
    <property type="molecule type" value="Genomic_DNA"/>
</dbReference>
<dbReference type="SUPFAM" id="SSF53474">
    <property type="entry name" value="alpha/beta-Hydrolases"/>
    <property type="match status" value="1"/>
</dbReference>
<proteinExistence type="predicted"/>
<dbReference type="Proteomes" id="UP001497493">
    <property type="component" value="Chromosome"/>
</dbReference>
<evidence type="ECO:0000256" key="1">
    <source>
        <dbReference type="SAM" id="MobiDB-lite"/>
    </source>
</evidence>